<reference evidence="3 4" key="1">
    <citation type="submission" date="2019-08" db="EMBL/GenBank/DDBJ databases">
        <authorList>
            <person name="Peeters C."/>
        </authorList>
    </citation>
    <scope>NUCLEOTIDE SEQUENCE [LARGE SCALE GENOMIC DNA]</scope>
    <source>
        <strain evidence="3 4">LMG 30175</strain>
    </source>
</reference>
<dbReference type="Proteomes" id="UP000414233">
    <property type="component" value="Unassembled WGS sequence"/>
</dbReference>
<dbReference type="EMBL" id="CABPRZ010000008">
    <property type="protein sequence ID" value="VVE04713.1"/>
    <property type="molecule type" value="Genomic_DNA"/>
</dbReference>
<sequence length="415" mass="45580">MLPARQPRTSPNERRFGTIVIGGGYTGLAAARRIAELRPNEQVLVLEAASVGEGSSGRNSGFIINVPHNTKMGGHTSPAEVARKQLRMYDAGLRWLEQVVREHGIECGWNPIGKYHAAASEAGVENLQATLNQYREWGVAYTEFDRSALEQKLGTSYYRYGYHAPNNVFVQPAALIRGLADSLPANVVLAENEPVISLSHTAPFNVKTVHAEYTADRVVLANNGFAKALGILRDRLITIFTYAAVTPRLADTELAKLGDTDEWGVIPANRLGTTLRRIQDGRFMVRSAYSYEREQSSSDTLTLLTQSYQRRYPNMRSHQFEYVWGGTTALTRNGATFFGQLKPGLFASLGCNGAGVLKGSTYGRLLGEMALNEHSSYLADALSLEGPSWLPPEPFRRIGVVSAIKYQASQAGPER</sequence>
<gene>
    <name evidence="3" type="ORF">PTE30175_02247</name>
</gene>
<feature type="domain" description="FAD dependent oxidoreductase" evidence="2">
    <location>
        <begin position="19"/>
        <end position="369"/>
    </location>
</feature>
<dbReference type="GO" id="GO:0005737">
    <property type="term" value="C:cytoplasm"/>
    <property type="evidence" value="ECO:0007669"/>
    <property type="project" value="TreeGrafter"/>
</dbReference>
<evidence type="ECO:0000313" key="4">
    <source>
        <dbReference type="Proteomes" id="UP000414233"/>
    </source>
</evidence>
<dbReference type="PANTHER" id="PTHR13847">
    <property type="entry name" value="SARCOSINE DEHYDROGENASE-RELATED"/>
    <property type="match status" value="1"/>
</dbReference>
<dbReference type="Gene3D" id="3.30.9.10">
    <property type="entry name" value="D-Amino Acid Oxidase, subunit A, domain 2"/>
    <property type="match status" value="1"/>
</dbReference>
<name>A0A5E4UYV2_9BURK</name>
<proteinExistence type="predicted"/>
<dbReference type="PANTHER" id="PTHR13847:SF281">
    <property type="entry name" value="FAD DEPENDENT OXIDOREDUCTASE DOMAIN-CONTAINING PROTEIN"/>
    <property type="match status" value="1"/>
</dbReference>
<evidence type="ECO:0000259" key="2">
    <source>
        <dbReference type="Pfam" id="PF01266"/>
    </source>
</evidence>
<dbReference type="SUPFAM" id="SSF51905">
    <property type="entry name" value="FAD/NAD(P)-binding domain"/>
    <property type="match status" value="1"/>
</dbReference>
<accession>A0A5E4UYV2</accession>
<keyword evidence="1" id="KW-0560">Oxidoreductase</keyword>
<dbReference type="InterPro" id="IPR006076">
    <property type="entry name" value="FAD-dep_OxRdtase"/>
</dbReference>
<dbReference type="AlphaFoldDB" id="A0A5E4UYV2"/>
<evidence type="ECO:0000256" key="1">
    <source>
        <dbReference type="ARBA" id="ARBA00023002"/>
    </source>
</evidence>
<evidence type="ECO:0000313" key="3">
    <source>
        <dbReference type="EMBL" id="VVE04713.1"/>
    </source>
</evidence>
<dbReference type="InterPro" id="IPR036188">
    <property type="entry name" value="FAD/NAD-bd_sf"/>
</dbReference>
<protein>
    <submittedName>
        <fullName evidence="3">FAD-dependent oxidoreductase</fullName>
    </submittedName>
</protein>
<dbReference type="GO" id="GO:0016491">
    <property type="term" value="F:oxidoreductase activity"/>
    <property type="evidence" value="ECO:0007669"/>
    <property type="project" value="UniProtKB-KW"/>
</dbReference>
<keyword evidence="4" id="KW-1185">Reference proteome</keyword>
<organism evidence="3 4">
    <name type="scientific">Pandoraea terrae</name>
    <dbReference type="NCBI Taxonomy" id="1537710"/>
    <lineage>
        <taxon>Bacteria</taxon>
        <taxon>Pseudomonadati</taxon>
        <taxon>Pseudomonadota</taxon>
        <taxon>Betaproteobacteria</taxon>
        <taxon>Burkholderiales</taxon>
        <taxon>Burkholderiaceae</taxon>
        <taxon>Pandoraea</taxon>
    </lineage>
</organism>
<dbReference type="Pfam" id="PF01266">
    <property type="entry name" value="DAO"/>
    <property type="match status" value="1"/>
</dbReference>
<dbReference type="Gene3D" id="3.50.50.60">
    <property type="entry name" value="FAD/NAD(P)-binding domain"/>
    <property type="match status" value="1"/>
</dbReference>